<dbReference type="InterPro" id="IPR000719">
    <property type="entry name" value="Prot_kinase_dom"/>
</dbReference>
<evidence type="ECO:0000256" key="6">
    <source>
        <dbReference type="ARBA" id="ARBA00022840"/>
    </source>
</evidence>
<keyword evidence="13" id="KW-1185">Reference proteome</keyword>
<dbReference type="GO" id="GO:0032889">
    <property type="term" value="P:regulation of vacuole fusion, non-autophagic"/>
    <property type="evidence" value="ECO:0007669"/>
    <property type="project" value="TreeGrafter"/>
</dbReference>
<dbReference type="OrthoDB" id="248923at2759"/>
<evidence type="ECO:0000256" key="2">
    <source>
        <dbReference type="ARBA" id="ARBA00022527"/>
    </source>
</evidence>
<dbReference type="EC" id="2.7.11.1" evidence="1"/>
<evidence type="ECO:0000313" key="12">
    <source>
        <dbReference type="EMBL" id="KAG0150431.1"/>
    </source>
</evidence>
<keyword evidence="6 9" id="KW-0067">ATP-binding</keyword>
<dbReference type="AlphaFoldDB" id="A0A9P6NNJ4"/>
<dbReference type="GO" id="GO:0004674">
    <property type="term" value="F:protein serine/threonine kinase activity"/>
    <property type="evidence" value="ECO:0007669"/>
    <property type="project" value="UniProtKB-KW"/>
</dbReference>
<evidence type="ECO:0000256" key="5">
    <source>
        <dbReference type="ARBA" id="ARBA00022777"/>
    </source>
</evidence>
<evidence type="ECO:0000256" key="4">
    <source>
        <dbReference type="ARBA" id="ARBA00022741"/>
    </source>
</evidence>
<evidence type="ECO:0000313" key="13">
    <source>
        <dbReference type="Proteomes" id="UP000886653"/>
    </source>
</evidence>
<dbReference type="SMART" id="SM00220">
    <property type="entry name" value="S_TKc"/>
    <property type="match status" value="1"/>
</dbReference>
<feature type="compositionally biased region" description="Polar residues" evidence="10">
    <location>
        <begin position="186"/>
        <end position="202"/>
    </location>
</feature>
<feature type="region of interest" description="Disordered" evidence="10">
    <location>
        <begin position="165"/>
        <end position="222"/>
    </location>
</feature>
<dbReference type="SUPFAM" id="SSF56112">
    <property type="entry name" value="Protein kinase-like (PK-like)"/>
    <property type="match status" value="1"/>
</dbReference>
<dbReference type="EMBL" id="MU167219">
    <property type="protein sequence ID" value="KAG0150431.1"/>
    <property type="molecule type" value="Genomic_DNA"/>
</dbReference>
<evidence type="ECO:0000259" key="11">
    <source>
        <dbReference type="PROSITE" id="PS50011"/>
    </source>
</evidence>
<feature type="domain" description="Protein kinase" evidence="11">
    <location>
        <begin position="38"/>
        <end position="415"/>
    </location>
</feature>
<dbReference type="CDD" id="cd13986">
    <property type="entry name" value="STKc_16"/>
    <property type="match status" value="1"/>
</dbReference>
<proteinExistence type="predicted"/>
<dbReference type="FunFam" id="1.10.510.10:FF:000550">
    <property type="entry name" value="Serine/threonine kinase 16"/>
    <property type="match status" value="1"/>
</dbReference>
<dbReference type="PANTHER" id="PTHR45998">
    <property type="entry name" value="SERINE/THREONINE-PROTEIN KINASE 16"/>
    <property type="match status" value="1"/>
</dbReference>
<dbReference type="Proteomes" id="UP000886653">
    <property type="component" value="Unassembled WGS sequence"/>
</dbReference>
<comment type="caution">
    <text evidence="12">The sequence shown here is derived from an EMBL/GenBank/DDBJ whole genome shotgun (WGS) entry which is preliminary data.</text>
</comment>
<dbReference type="GO" id="GO:0006624">
    <property type="term" value="P:vacuolar protein processing"/>
    <property type="evidence" value="ECO:0007669"/>
    <property type="project" value="TreeGrafter"/>
</dbReference>
<name>A0A9P6NNJ4_9BASI</name>
<dbReference type="Pfam" id="PF00069">
    <property type="entry name" value="Pkinase"/>
    <property type="match status" value="2"/>
</dbReference>
<dbReference type="PROSITE" id="PS00107">
    <property type="entry name" value="PROTEIN_KINASE_ATP"/>
    <property type="match status" value="1"/>
</dbReference>
<keyword evidence="3" id="KW-0808">Transferase</keyword>
<dbReference type="Gene3D" id="1.10.510.10">
    <property type="entry name" value="Transferase(Phosphotransferase) domain 1"/>
    <property type="match status" value="2"/>
</dbReference>
<evidence type="ECO:0000256" key="1">
    <source>
        <dbReference type="ARBA" id="ARBA00012513"/>
    </source>
</evidence>
<protein>
    <recommendedName>
        <fullName evidence="1">non-specific serine/threonine protein kinase</fullName>
        <ecNumber evidence="1">2.7.11.1</ecNumber>
    </recommendedName>
</protein>
<gene>
    <name evidence="12" type="ORF">CROQUDRAFT_72995</name>
</gene>
<evidence type="ECO:0000256" key="7">
    <source>
        <dbReference type="ARBA" id="ARBA00047899"/>
    </source>
</evidence>
<evidence type="ECO:0000256" key="10">
    <source>
        <dbReference type="SAM" id="MobiDB-lite"/>
    </source>
</evidence>
<dbReference type="InterPro" id="IPR017441">
    <property type="entry name" value="Protein_kinase_ATP_BS"/>
</dbReference>
<feature type="region of interest" description="Disordered" evidence="10">
    <location>
        <begin position="233"/>
        <end position="252"/>
    </location>
</feature>
<dbReference type="GO" id="GO:0005773">
    <property type="term" value="C:vacuole"/>
    <property type="evidence" value="ECO:0007669"/>
    <property type="project" value="GOC"/>
</dbReference>
<evidence type="ECO:0000256" key="8">
    <source>
        <dbReference type="ARBA" id="ARBA00048679"/>
    </source>
</evidence>
<dbReference type="InterPro" id="IPR052239">
    <property type="entry name" value="Ser/Thr-specific_kinases"/>
</dbReference>
<dbReference type="GO" id="GO:0005794">
    <property type="term" value="C:Golgi apparatus"/>
    <property type="evidence" value="ECO:0007669"/>
    <property type="project" value="TreeGrafter"/>
</dbReference>
<feature type="compositionally biased region" description="Low complexity" evidence="10">
    <location>
        <begin position="168"/>
        <end position="180"/>
    </location>
</feature>
<organism evidence="12 13">
    <name type="scientific">Cronartium quercuum f. sp. fusiforme G11</name>
    <dbReference type="NCBI Taxonomy" id="708437"/>
    <lineage>
        <taxon>Eukaryota</taxon>
        <taxon>Fungi</taxon>
        <taxon>Dikarya</taxon>
        <taxon>Basidiomycota</taxon>
        <taxon>Pucciniomycotina</taxon>
        <taxon>Pucciniomycetes</taxon>
        <taxon>Pucciniales</taxon>
        <taxon>Coleosporiaceae</taxon>
        <taxon>Cronartium</taxon>
    </lineage>
</organism>
<keyword evidence="2" id="KW-0723">Serine/threonine-protein kinase</keyword>
<accession>A0A9P6NNJ4</accession>
<sequence>MAQLSFESLSHLVQDSISTLKNCFCQPAATLKLNGRTFKIIKLLGEGGFSYVYLAQDISSGRFFALKKIRCELGIDSVKEAMKEVEAYRRFRHPNIIRCLDSCVVQDKDGDGKVVYLFLPYYSRGNLQDLINSNLSNGTKIPEKEILKYFLGTAKGLRAMHKYTPKKISTNNSTTINNTSYPPGGSANSPSMVNSPTNSSSPTQQLEAEEEEEEEGLGKTEEEAMEVPLMSKLSSHTHSNEPQQETNKSNGKSIIEPWAHRDLKPANVMINDNDEPILMDLGSAIKARIEISNRSIALQQQDLAAEHSSMPYRAPELFDVKTGETLNESVDIWSLGCLLYSLLFGHSPFETNETIEQGGSIALAVMNGSWKFPSNNDQHHQYSQDIQNLIKECLNLKPSERPNIDQIISKTQSIIQNLPT</sequence>
<dbReference type="PROSITE" id="PS50011">
    <property type="entry name" value="PROTEIN_KINASE_DOM"/>
    <property type="match status" value="1"/>
</dbReference>
<keyword evidence="5" id="KW-0418">Kinase</keyword>
<dbReference type="InterPro" id="IPR011009">
    <property type="entry name" value="Kinase-like_dom_sf"/>
</dbReference>
<dbReference type="PANTHER" id="PTHR45998:SF2">
    <property type="entry name" value="SERINE_THREONINE-PROTEIN KINASE 16"/>
    <property type="match status" value="1"/>
</dbReference>
<dbReference type="PIRSF" id="PIRSF000654">
    <property type="entry name" value="Integrin-linked_kinase"/>
    <property type="match status" value="1"/>
</dbReference>
<reference evidence="12" key="1">
    <citation type="submission" date="2013-11" db="EMBL/GenBank/DDBJ databases">
        <title>Genome sequence of the fusiform rust pathogen reveals effectors for host alternation and coevolution with pine.</title>
        <authorList>
            <consortium name="DOE Joint Genome Institute"/>
            <person name="Smith K."/>
            <person name="Pendleton A."/>
            <person name="Kubisiak T."/>
            <person name="Anderson C."/>
            <person name="Salamov A."/>
            <person name="Aerts A."/>
            <person name="Riley R."/>
            <person name="Clum A."/>
            <person name="Lindquist E."/>
            <person name="Ence D."/>
            <person name="Campbell M."/>
            <person name="Kronenberg Z."/>
            <person name="Feau N."/>
            <person name="Dhillon B."/>
            <person name="Hamelin R."/>
            <person name="Burleigh J."/>
            <person name="Smith J."/>
            <person name="Yandell M."/>
            <person name="Nelson C."/>
            <person name="Grigoriev I."/>
            <person name="Davis J."/>
        </authorList>
    </citation>
    <scope>NUCLEOTIDE SEQUENCE</scope>
    <source>
        <strain evidence="12">G11</strain>
    </source>
</reference>
<comment type="catalytic activity">
    <reaction evidence="7">
        <text>L-threonyl-[protein] + ATP = O-phospho-L-threonyl-[protein] + ADP + H(+)</text>
        <dbReference type="Rhea" id="RHEA:46608"/>
        <dbReference type="Rhea" id="RHEA-COMP:11060"/>
        <dbReference type="Rhea" id="RHEA-COMP:11605"/>
        <dbReference type="ChEBI" id="CHEBI:15378"/>
        <dbReference type="ChEBI" id="CHEBI:30013"/>
        <dbReference type="ChEBI" id="CHEBI:30616"/>
        <dbReference type="ChEBI" id="CHEBI:61977"/>
        <dbReference type="ChEBI" id="CHEBI:456216"/>
        <dbReference type="EC" id="2.7.11.1"/>
    </reaction>
</comment>
<evidence type="ECO:0000256" key="3">
    <source>
        <dbReference type="ARBA" id="ARBA00022679"/>
    </source>
</evidence>
<evidence type="ECO:0000256" key="9">
    <source>
        <dbReference type="PROSITE-ProRule" id="PRU10141"/>
    </source>
</evidence>
<keyword evidence="4 9" id="KW-0547">Nucleotide-binding</keyword>
<comment type="catalytic activity">
    <reaction evidence="8">
        <text>L-seryl-[protein] + ATP = O-phospho-L-seryl-[protein] + ADP + H(+)</text>
        <dbReference type="Rhea" id="RHEA:17989"/>
        <dbReference type="Rhea" id="RHEA-COMP:9863"/>
        <dbReference type="Rhea" id="RHEA-COMP:11604"/>
        <dbReference type="ChEBI" id="CHEBI:15378"/>
        <dbReference type="ChEBI" id="CHEBI:29999"/>
        <dbReference type="ChEBI" id="CHEBI:30616"/>
        <dbReference type="ChEBI" id="CHEBI:83421"/>
        <dbReference type="ChEBI" id="CHEBI:456216"/>
        <dbReference type="EC" id="2.7.11.1"/>
    </reaction>
</comment>
<dbReference type="FunFam" id="1.10.510.10:FF:000973">
    <property type="entry name" value="Serine/threonine kinase 16"/>
    <property type="match status" value="1"/>
</dbReference>
<feature type="binding site" evidence="9">
    <location>
        <position position="67"/>
    </location>
    <ligand>
        <name>ATP</name>
        <dbReference type="ChEBI" id="CHEBI:30616"/>
    </ligand>
</feature>
<dbReference type="GO" id="GO:0005524">
    <property type="term" value="F:ATP binding"/>
    <property type="evidence" value="ECO:0007669"/>
    <property type="project" value="UniProtKB-UniRule"/>
</dbReference>